<reference evidence="2 3" key="1">
    <citation type="submission" date="2017-12" db="EMBL/GenBank/DDBJ databases">
        <title>Hemimetabolous genomes reveal molecular basis of termite eusociality.</title>
        <authorList>
            <person name="Harrison M.C."/>
            <person name="Jongepier E."/>
            <person name="Robertson H.M."/>
            <person name="Arning N."/>
            <person name="Bitard-Feildel T."/>
            <person name="Chao H."/>
            <person name="Childers C.P."/>
            <person name="Dinh H."/>
            <person name="Doddapaneni H."/>
            <person name="Dugan S."/>
            <person name="Gowin J."/>
            <person name="Greiner C."/>
            <person name="Han Y."/>
            <person name="Hu H."/>
            <person name="Hughes D.S.T."/>
            <person name="Huylmans A.-K."/>
            <person name="Kemena C."/>
            <person name="Kremer L.P.M."/>
            <person name="Lee S.L."/>
            <person name="Lopez-Ezquerra A."/>
            <person name="Mallet L."/>
            <person name="Monroy-Kuhn J.M."/>
            <person name="Moser A."/>
            <person name="Murali S.C."/>
            <person name="Muzny D.M."/>
            <person name="Otani S."/>
            <person name="Piulachs M.-D."/>
            <person name="Poelchau M."/>
            <person name="Qu J."/>
            <person name="Schaub F."/>
            <person name="Wada-Katsumata A."/>
            <person name="Worley K.C."/>
            <person name="Xie Q."/>
            <person name="Ylla G."/>
            <person name="Poulsen M."/>
            <person name="Gibbs R.A."/>
            <person name="Schal C."/>
            <person name="Richards S."/>
            <person name="Belles X."/>
            <person name="Korb J."/>
            <person name="Bornberg-Bauer E."/>
        </authorList>
    </citation>
    <scope>NUCLEOTIDE SEQUENCE [LARGE SCALE GENOMIC DNA]</scope>
    <source>
        <tissue evidence="2">Whole body</tissue>
    </source>
</reference>
<evidence type="ECO:0000313" key="3">
    <source>
        <dbReference type="Proteomes" id="UP000235965"/>
    </source>
</evidence>
<gene>
    <name evidence="2" type="ORF">B7P43_G17700</name>
</gene>
<evidence type="ECO:0000313" key="2">
    <source>
        <dbReference type="EMBL" id="PNF32252.1"/>
    </source>
</evidence>
<accession>A0A2J7QUJ2</accession>
<sequence length="444" mass="50082">MELCEAKSPLNGAIARRGCQACRGIQDGGHDVVVDCVSRYLDQNTGESELNCCANCNKLNDYLKMVTMELKSAQQVIKILQEERVSVDVHNPKIQYNVLSKTGQDIEAYRMKLGMKNVKNVNINSDNSKRVKHKIRILGDSHARGLATELKHRLNQEFEIQGVIKPGSTLEKLTNSVSSDLKELTKKDACIIWGGTNDAGRNETNIGIRSLHEFISCHQHTNVIVLKVPHRYDLASNSCINEDVKTFNRKLDKLKKAHQNLFEVSMDMDRDLFIRQGFHVNTHGKEQTASDIISVLSNLFKVKRKSPITLMWKEKDLDCNSISKINEKGVQCIKPSECDYAKSALVSQASASVKKMIVQDSASGVIEIQRTNDQCIKSSEWNYVQSALDSQESSCSNTIVLQDGTWDESKIQRTDKDSVNQEMMGAPAKRTRRHPLNRNNDFLW</sequence>
<dbReference type="InParanoid" id="A0A2J7QUJ2"/>
<organism evidence="2 3">
    <name type="scientific">Cryptotermes secundus</name>
    <dbReference type="NCBI Taxonomy" id="105785"/>
    <lineage>
        <taxon>Eukaryota</taxon>
        <taxon>Metazoa</taxon>
        <taxon>Ecdysozoa</taxon>
        <taxon>Arthropoda</taxon>
        <taxon>Hexapoda</taxon>
        <taxon>Insecta</taxon>
        <taxon>Pterygota</taxon>
        <taxon>Neoptera</taxon>
        <taxon>Polyneoptera</taxon>
        <taxon>Dictyoptera</taxon>
        <taxon>Blattodea</taxon>
        <taxon>Blattoidea</taxon>
        <taxon>Termitoidae</taxon>
        <taxon>Kalotermitidae</taxon>
        <taxon>Cryptotermitinae</taxon>
        <taxon>Cryptotermes</taxon>
    </lineage>
</organism>
<dbReference type="EMBL" id="NEVH01010555">
    <property type="protein sequence ID" value="PNF32252.1"/>
    <property type="molecule type" value="Genomic_DNA"/>
</dbReference>
<dbReference type="AlphaFoldDB" id="A0A2J7QUJ2"/>
<dbReference type="Proteomes" id="UP000235965">
    <property type="component" value="Unassembled WGS sequence"/>
</dbReference>
<dbReference type="OrthoDB" id="6624170at2759"/>
<evidence type="ECO:0000256" key="1">
    <source>
        <dbReference type="SAM" id="MobiDB-lite"/>
    </source>
</evidence>
<keyword evidence="3" id="KW-1185">Reference proteome</keyword>
<feature type="region of interest" description="Disordered" evidence="1">
    <location>
        <begin position="413"/>
        <end position="444"/>
    </location>
</feature>
<proteinExistence type="predicted"/>
<protein>
    <submittedName>
        <fullName evidence="2">Uncharacterized protein</fullName>
    </submittedName>
</protein>
<dbReference type="InterPro" id="IPR036514">
    <property type="entry name" value="SGNH_hydro_sf"/>
</dbReference>
<dbReference type="SUPFAM" id="SSF52266">
    <property type="entry name" value="SGNH hydrolase"/>
    <property type="match status" value="1"/>
</dbReference>
<comment type="caution">
    <text evidence="2">The sequence shown here is derived from an EMBL/GenBank/DDBJ whole genome shotgun (WGS) entry which is preliminary data.</text>
</comment>
<name>A0A2J7QUJ2_9NEOP</name>
<dbReference type="STRING" id="105785.A0A2J7QUJ2"/>
<dbReference type="Gene3D" id="3.40.50.1110">
    <property type="entry name" value="SGNH hydrolase"/>
    <property type="match status" value="1"/>
</dbReference>